<feature type="compositionally biased region" description="Polar residues" evidence="7">
    <location>
        <begin position="137"/>
        <end position="175"/>
    </location>
</feature>
<comment type="subcellular location">
    <subcellularLocation>
        <location evidence="1">Cytoplasm</location>
        <location evidence="1">Cytoskeleton</location>
    </subcellularLocation>
</comment>
<keyword evidence="5" id="KW-0206">Cytoskeleton</keyword>
<evidence type="ECO:0000256" key="2">
    <source>
        <dbReference type="ARBA" id="ARBA00005885"/>
    </source>
</evidence>
<keyword evidence="10" id="KW-1185">Reference proteome</keyword>
<dbReference type="Proteomes" id="UP001163823">
    <property type="component" value="Chromosome 4"/>
</dbReference>
<dbReference type="PANTHER" id="PTHR46372:SF6">
    <property type="entry name" value="PROTEIN WVD2-LIKE 1"/>
    <property type="match status" value="1"/>
</dbReference>
<evidence type="ECO:0000313" key="9">
    <source>
        <dbReference type="EMBL" id="KAJ7973502.1"/>
    </source>
</evidence>
<evidence type="ECO:0000256" key="6">
    <source>
        <dbReference type="SAM" id="Coils"/>
    </source>
</evidence>
<dbReference type="PANTHER" id="PTHR46372">
    <property type="entry name" value="PROTEIN WVD2-LIKE 3"/>
    <property type="match status" value="1"/>
</dbReference>
<evidence type="ECO:0000256" key="3">
    <source>
        <dbReference type="ARBA" id="ARBA00022490"/>
    </source>
</evidence>
<keyword evidence="6" id="KW-0175">Coiled coil</keyword>
<name>A0AAD7Q271_QUISA</name>
<feature type="compositionally biased region" description="Polar residues" evidence="7">
    <location>
        <begin position="341"/>
        <end position="350"/>
    </location>
</feature>
<evidence type="ECO:0000256" key="5">
    <source>
        <dbReference type="ARBA" id="ARBA00023212"/>
    </source>
</evidence>
<comment type="caution">
    <text evidence="9">The sequence shown here is derived from an EMBL/GenBank/DDBJ whole genome shotgun (WGS) entry which is preliminary data.</text>
</comment>
<dbReference type="GO" id="GO:0000226">
    <property type="term" value="P:microtubule cytoskeleton organization"/>
    <property type="evidence" value="ECO:0007669"/>
    <property type="project" value="InterPro"/>
</dbReference>
<evidence type="ECO:0000256" key="1">
    <source>
        <dbReference type="ARBA" id="ARBA00004245"/>
    </source>
</evidence>
<dbReference type="Pfam" id="PF06886">
    <property type="entry name" value="TPX2"/>
    <property type="match status" value="1"/>
</dbReference>
<feature type="region of interest" description="Disordered" evidence="7">
    <location>
        <begin position="62"/>
        <end position="121"/>
    </location>
</feature>
<feature type="region of interest" description="Disordered" evidence="7">
    <location>
        <begin position="17"/>
        <end position="43"/>
    </location>
</feature>
<protein>
    <submittedName>
        <fullName evidence="9">Protein WVD2-like 1</fullName>
    </submittedName>
</protein>
<feature type="region of interest" description="Disordered" evidence="7">
    <location>
        <begin position="268"/>
        <end position="383"/>
    </location>
</feature>
<dbReference type="GO" id="GO:0008017">
    <property type="term" value="F:microtubule binding"/>
    <property type="evidence" value="ECO:0007669"/>
    <property type="project" value="InterPro"/>
</dbReference>
<feature type="compositionally biased region" description="Polar residues" evidence="7">
    <location>
        <begin position="372"/>
        <end position="383"/>
    </location>
</feature>
<feature type="compositionally biased region" description="Low complexity" evidence="7">
    <location>
        <begin position="188"/>
        <end position="199"/>
    </location>
</feature>
<feature type="coiled-coil region" evidence="6">
    <location>
        <begin position="218"/>
        <end position="252"/>
    </location>
</feature>
<reference evidence="9" key="1">
    <citation type="journal article" date="2023" name="Science">
        <title>Elucidation of the pathway for biosynthesis of saponin adjuvants from the soapbark tree.</title>
        <authorList>
            <person name="Reed J."/>
            <person name="Orme A."/>
            <person name="El-Demerdash A."/>
            <person name="Owen C."/>
            <person name="Martin L.B.B."/>
            <person name="Misra R.C."/>
            <person name="Kikuchi S."/>
            <person name="Rejzek M."/>
            <person name="Martin A.C."/>
            <person name="Harkess A."/>
            <person name="Leebens-Mack J."/>
            <person name="Louveau T."/>
            <person name="Stephenson M.J."/>
            <person name="Osbourn A."/>
        </authorList>
    </citation>
    <scope>NUCLEOTIDE SEQUENCE</scope>
    <source>
        <strain evidence="9">S10</strain>
    </source>
</reference>
<dbReference type="EMBL" id="JARAOO010000004">
    <property type="protein sequence ID" value="KAJ7973502.1"/>
    <property type="molecule type" value="Genomic_DNA"/>
</dbReference>
<dbReference type="InterPro" id="IPR044806">
    <property type="entry name" value="WVD2/WDL1-4"/>
</dbReference>
<evidence type="ECO:0000313" key="10">
    <source>
        <dbReference type="Proteomes" id="UP001163823"/>
    </source>
</evidence>
<organism evidence="9 10">
    <name type="scientific">Quillaja saponaria</name>
    <name type="common">Soap bark tree</name>
    <dbReference type="NCBI Taxonomy" id="32244"/>
    <lineage>
        <taxon>Eukaryota</taxon>
        <taxon>Viridiplantae</taxon>
        <taxon>Streptophyta</taxon>
        <taxon>Embryophyta</taxon>
        <taxon>Tracheophyta</taxon>
        <taxon>Spermatophyta</taxon>
        <taxon>Magnoliopsida</taxon>
        <taxon>eudicotyledons</taxon>
        <taxon>Gunneridae</taxon>
        <taxon>Pentapetalae</taxon>
        <taxon>rosids</taxon>
        <taxon>fabids</taxon>
        <taxon>Fabales</taxon>
        <taxon>Quillajaceae</taxon>
        <taxon>Quillaja</taxon>
    </lineage>
</organism>
<evidence type="ECO:0000259" key="8">
    <source>
        <dbReference type="Pfam" id="PF06886"/>
    </source>
</evidence>
<sequence>MGREITGVRVEKKPSVKIVASNGSSNDKVHVSPRISEGKVEAKNHEVKEYTEGDSVVEKCHGSNDVFGVKSTNHDAQLSEEENEKHDAQKSGDNKKLSSAASRSDAIGNERANYTVPQPFDLATEKRGACIHTAGTESAATGVNSAPNAYNMHSPNSAKNLQPNSPFSSRKSLQPDNKKHHEDEDNWSVASSSATSVRTSKYKVTVGTAPTFRSSERAEKRKEFYQKLEEKHRALEEERSQYEARQKEEQETALKQLRKQLVIKANPVPSFYYEGPPPKTELKKLPLTRPKSPKLSRRKSCSDAVNSSQEEKGSLCTRARQSLGILKEGSATPITPKNKDQTGGSNSNGTFKIKDRSKLDKETTKRGLPKITDQTNADIAVQS</sequence>
<comment type="similarity">
    <text evidence="2">Belongs to the TPX2 family.</text>
</comment>
<feature type="compositionally biased region" description="Basic and acidic residues" evidence="7">
    <location>
        <begin position="352"/>
        <end position="365"/>
    </location>
</feature>
<evidence type="ECO:0000256" key="7">
    <source>
        <dbReference type="SAM" id="MobiDB-lite"/>
    </source>
</evidence>
<dbReference type="AlphaFoldDB" id="A0AAD7Q271"/>
<gene>
    <name evidence="9" type="ORF">O6P43_011225</name>
</gene>
<dbReference type="GO" id="GO:0005874">
    <property type="term" value="C:microtubule"/>
    <property type="evidence" value="ECO:0007669"/>
    <property type="project" value="UniProtKB-KW"/>
</dbReference>
<accession>A0AAD7Q271</accession>
<evidence type="ECO:0000256" key="4">
    <source>
        <dbReference type="ARBA" id="ARBA00022701"/>
    </source>
</evidence>
<feature type="compositionally biased region" description="Basic and acidic residues" evidence="7">
    <location>
        <begin position="83"/>
        <end position="96"/>
    </location>
</feature>
<proteinExistence type="inferred from homology"/>
<dbReference type="InterPro" id="IPR027329">
    <property type="entry name" value="TPX2_C"/>
</dbReference>
<keyword evidence="4" id="KW-0493">Microtubule</keyword>
<keyword evidence="3" id="KW-0963">Cytoplasm</keyword>
<feature type="domain" description="TPX2 C-terminal" evidence="8">
    <location>
        <begin position="211"/>
        <end position="285"/>
    </location>
</feature>
<feature type="region of interest" description="Disordered" evidence="7">
    <location>
        <begin position="137"/>
        <end position="202"/>
    </location>
</feature>